<keyword evidence="8" id="KW-1185">Reference proteome</keyword>
<evidence type="ECO:0000256" key="2">
    <source>
        <dbReference type="ARBA" id="ARBA00022490"/>
    </source>
</evidence>
<dbReference type="GO" id="GO:0005930">
    <property type="term" value="C:axoneme"/>
    <property type="evidence" value="ECO:0007669"/>
    <property type="project" value="UniProtKB-SubCell"/>
</dbReference>
<evidence type="ECO:0000256" key="3">
    <source>
        <dbReference type="ARBA" id="ARBA00023212"/>
    </source>
</evidence>
<comment type="caution">
    <text evidence="7">The sequence shown here is derived from an EMBL/GenBank/DDBJ whole genome shotgun (WGS) entry which is preliminary data.</text>
</comment>
<proteinExistence type="inferred from homology"/>
<comment type="subcellular location">
    <subcellularLocation>
        <location evidence="1">Cytoplasm</location>
        <location evidence="1">Cytoskeleton</location>
        <location evidence="1">Cilium axoneme</location>
    </subcellularLocation>
</comment>
<sequence length="316" mass="36116">MPRIEDYKYPHSSFTPEPHCIPGYTGYLPGFGPHKLYQFGKTYGRMTHDIMAKHPVAGQRFGQILSHGCCHNRAKNDDKSMVWQHEHSSHNPKHRCDMVPGYTGHVPRKDSHCGRGYQEHCTKGIAEFERLKMGENDRLRSTKYIPPEDLLPRAVTFPTRLCERPEHRNVPSYATFSNPMNYGQSVYDMSDLDPRKTYMPGYTGYYTGKCFDMGVTHSRGAHQDLCDLTSSKLERLVAEKRPKINDWYKCPVLYLPQPPVLEGYHPPEFQPCNPVPGYAGHIPGYRDCGLGQSFGKSTGSIIRQRELMACDGHRNH</sequence>
<evidence type="ECO:0000256" key="4">
    <source>
        <dbReference type="ARBA" id="ARBA00023273"/>
    </source>
</evidence>
<name>A0A8X7BN54_9ARAC</name>
<keyword evidence="4" id="KW-0966">Cell projection</keyword>
<dbReference type="GO" id="GO:0015630">
    <property type="term" value="C:microtubule cytoskeleton"/>
    <property type="evidence" value="ECO:0007669"/>
    <property type="project" value="UniProtKB-ARBA"/>
</dbReference>
<dbReference type="EMBL" id="BMAV01000290">
    <property type="protein sequence ID" value="GFY37425.1"/>
    <property type="molecule type" value="Genomic_DNA"/>
</dbReference>
<reference evidence="7" key="1">
    <citation type="submission" date="2020-08" db="EMBL/GenBank/DDBJ databases">
        <title>Multicomponent nature underlies the extraordinary mechanical properties of spider dragline silk.</title>
        <authorList>
            <person name="Kono N."/>
            <person name="Nakamura H."/>
            <person name="Mori M."/>
            <person name="Yoshida Y."/>
            <person name="Ohtoshi R."/>
            <person name="Malay A.D."/>
            <person name="Moran D.A.P."/>
            <person name="Tomita M."/>
            <person name="Numata K."/>
            <person name="Arakawa K."/>
        </authorList>
    </citation>
    <scope>NUCLEOTIDE SEQUENCE</scope>
</reference>
<gene>
    <name evidence="7" type="primary">AVEN_5553_1</name>
    <name evidence="7" type="ORF">TNIN_360761</name>
</gene>
<dbReference type="AlphaFoldDB" id="A0A8X7BN54"/>
<evidence type="ECO:0000256" key="1">
    <source>
        <dbReference type="ARBA" id="ARBA00004430"/>
    </source>
</evidence>
<feature type="domain" description="Ciliary microtubule inner protein 2A-C-like" evidence="6">
    <location>
        <begin position="17"/>
        <end position="51"/>
    </location>
</feature>
<evidence type="ECO:0000313" key="8">
    <source>
        <dbReference type="Proteomes" id="UP000886998"/>
    </source>
</evidence>
<protein>
    <recommendedName>
        <fullName evidence="6">Ciliary microtubule inner protein 2A-C-like domain-containing protein</fullName>
    </recommendedName>
</protein>
<keyword evidence="3" id="KW-0206">Cytoskeleton</keyword>
<evidence type="ECO:0000313" key="7">
    <source>
        <dbReference type="EMBL" id="GFY37425.1"/>
    </source>
</evidence>
<evidence type="ECO:0000256" key="5">
    <source>
        <dbReference type="ARBA" id="ARBA00035661"/>
    </source>
</evidence>
<evidence type="ECO:0000259" key="6">
    <source>
        <dbReference type="Pfam" id="PF10629"/>
    </source>
</evidence>
<keyword evidence="2" id="KW-0963">Cytoplasm</keyword>
<dbReference type="PANTHER" id="PTHR22146">
    <property type="entry name" value="CAT EYE SYNDROME CRITICAL REGION PROTEIN 6"/>
    <property type="match status" value="1"/>
</dbReference>
<organism evidence="7 8">
    <name type="scientific">Trichonephila inaurata madagascariensis</name>
    <dbReference type="NCBI Taxonomy" id="2747483"/>
    <lineage>
        <taxon>Eukaryota</taxon>
        <taxon>Metazoa</taxon>
        <taxon>Ecdysozoa</taxon>
        <taxon>Arthropoda</taxon>
        <taxon>Chelicerata</taxon>
        <taxon>Arachnida</taxon>
        <taxon>Araneae</taxon>
        <taxon>Araneomorphae</taxon>
        <taxon>Entelegynae</taxon>
        <taxon>Araneoidea</taxon>
        <taxon>Nephilidae</taxon>
        <taxon>Trichonephila</taxon>
        <taxon>Trichonephila inaurata</taxon>
    </lineage>
</organism>
<accession>A0A8X7BN54</accession>
<dbReference type="InterPro" id="IPR018902">
    <property type="entry name" value="CMI2A-C-like_dom"/>
</dbReference>
<dbReference type="Proteomes" id="UP000886998">
    <property type="component" value="Unassembled WGS sequence"/>
</dbReference>
<comment type="similarity">
    <text evidence="5">Belongs to the CIMIP2 family.</text>
</comment>
<dbReference type="OrthoDB" id="2019884at2759"/>
<dbReference type="Pfam" id="PF10629">
    <property type="entry name" value="CMI2B-like"/>
    <property type="match status" value="1"/>
</dbReference>
<dbReference type="PANTHER" id="PTHR22146:SF8">
    <property type="entry name" value="PROTEIN FAM166B"/>
    <property type="match status" value="1"/>
</dbReference>